<keyword evidence="6 11" id="KW-0547">Nucleotide-binding</keyword>
<dbReference type="CDD" id="cd01170">
    <property type="entry name" value="THZ_kinase"/>
    <property type="match status" value="1"/>
</dbReference>
<dbReference type="GO" id="GO:0009229">
    <property type="term" value="P:thiamine diphosphate biosynthetic process"/>
    <property type="evidence" value="ECO:0007669"/>
    <property type="project" value="UniProtKB-UniRule"/>
</dbReference>
<dbReference type="InterPro" id="IPR000417">
    <property type="entry name" value="Hyethyz_kinase"/>
</dbReference>
<reference evidence="12 13" key="1">
    <citation type="submission" date="2019-11" db="EMBL/GenBank/DDBJ databases">
        <authorList>
            <person name="Li J."/>
        </authorList>
    </citation>
    <scope>NUCLEOTIDE SEQUENCE [LARGE SCALE GENOMIC DNA]</scope>
    <source>
        <strain evidence="12 13">J4</strain>
    </source>
</reference>
<dbReference type="PIRSF" id="PIRSF000513">
    <property type="entry name" value="Thz_kinase"/>
    <property type="match status" value="1"/>
</dbReference>
<organism evidence="12 13">
    <name type="scientific">Salinibacillus xinjiangensis</name>
    <dbReference type="NCBI Taxonomy" id="1229268"/>
    <lineage>
        <taxon>Bacteria</taxon>
        <taxon>Bacillati</taxon>
        <taxon>Bacillota</taxon>
        <taxon>Bacilli</taxon>
        <taxon>Bacillales</taxon>
        <taxon>Bacillaceae</taxon>
        <taxon>Salinibacillus</taxon>
    </lineage>
</organism>
<evidence type="ECO:0000256" key="8">
    <source>
        <dbReference type="ARBA" id="ARBA00022840"/>
    </source>
</evidence>
<dbReference type="SUPFAM" id="SSF53613">
    <property type="entry name" value="Ribokinase-like"/>
    <property type="match status" value="1"/>
</dbReference>
<comment type="function">
    <text evidence="11">Catalyzes the phosphorylation of the hydroxyl group of 4-methyl-5-beta-hydroxyethylthiazole (THZ).</text>
</comment>
<dbReference type="GO" id="GO:0000287">
    <property type="term" value="F:magnesium ion binding"/>
    <property type="evidence" value="ECO:0007669"/>
    <property type="project" value="UniProtKB-UniRule"/>
</dbReference>
<gene>
    <name evidence="11 12" type="primary">thiM</name>
    <name evidence="12" type="ORF">GH754_12690</name>
</gene>
<comment type="catalytic activity">
    <reaction evidence="1 11">
        <text>5-(2-hydroxyethyl)-4-methylthiazole + ATP = 4-methyl-5-(2-phosphooxyethyl)-thiazole + ADP + H(+)</text>
        <dbReference type="Rhea" id="RHEA:24212"/>
        <dbReference type="ChEBI" id="CHEBI:15378"/>
        <dbReference type="ChEBI" id="CHEBI:17957"/>
        <dbReference type="ChEBI" id="CHEBI:30616"/>
        <dbReference type="ChEBI" id="CHEBI:58296"/>
        <dbReference type="ChEBI" id="CHEBI:456216"/>
        <dbReference type="EC" id="2.7.1.50"/>
    </reaction>
</comment>
<dbReference type="GO" id="GO:0004417">
    <property type="term" value="F:hydroxyethylthiazole kinase activity"/>
    <property type="evidence" value="ECO:0007669"/>
    <property type="project" value="UniProtKB-UniRule"/>
</dbReference>
<dbReference type="EMBL" id="WJNH01000007">
    <property type="protein sequence ID" value="MRG87166.1"/>
    <property type="molecule type" value="Genomic_DNA"/>
</dbReference>
<keyword evidence="9 11" id="KW-0460">Magnesium</keyword>
<dbReference type="EC" id="2.7.1.50" evidence="11"/>
<name>A0A6G1X8D2_9BACI</name>
<dbReference type="PRINTS" id="PR01099">
    <property type="entry name" value="HYETHTZKNASE"/>
</dbReference>
<evidence type="ECO:0000256" key="2">
    <source>
        <dbReference type="ARBA" id="ARBA00001946"/>
    </source>
</evidence>
<sequence>MSMFELIPKLREASPLIHNITNVVVTNFTANGLYALGAAPVMAYAKEEVADMASIAGAVVLNIGTLSTEEVEAMVIAGKAANKKGVPVVLDPVGAGATSFRTESAQRILQEVDVTVIRGNAAEVASVAGENLVVKGVDGGAVSGDTQELAEKVSELFDCTVVITGEIDVIANEQGTNLVRNGHPIQTKVTGTGCLLSSVVGAFCAVEEDVLKATTVAVSVYGVAAEKAAQKTAELGPGSFQVEFLNELSKVSEADAAFSKVERVDE</sequence>
<dbReference type="GO" id="GO:0005524">
    <property type="term" value="F:ATP binding"/>
    <property type="evidence" value="ECO:0007669"/>
    <property type="project" value="UniProtKB-UniRule"/>
</dbReference>
<keyword evidence="7 11" id="KW-0418">Kinase</keyword>
<comment type="similarity">
    <text evidence="11">Belongs to the Thz kinase family.</text>
</comment>
<keyword evidence="10 11" id="KW-0784">Thiamine biosynthesis</keyword>
<evidence type="ECO:0000256" key="4">
    <source>
        <dbReference type="ARBA" id="ARBA00022679"/>
    </source>
</evidence>
<comment type="caution">
    <text evidence="12">The sequence shown here is derived from an EMBL/GenBank/DDBJ whole genome shotgun (WGS) entry which is preliminary data.</text>
</comment>
<dbReference type="AlphaFoldDB" id="A0A6G1X8D2"/>
<protein>
    <recommendedName>
        <fullName evidence="11">Hydroxyethylthiazole kinase</fullName>
        <ecNumber evidence="11">2.7.1.50</ecNumber>
    </recommendedName>
    <alternativeName>
        <fullName evidence="11">4-methyl-5-beta-hydroxyethylthiazole kinase</fullName>
        <shortName evidence="11">TH kinase</shortName>
        <shortName evidence="11">Thz kinase</shortName>
    </alternativeName>
</protein>
<keyword evidence="5 11" id="KW-0479">Metal-binding</keyword>
<keyword evidence="8 11" id="KW-0067">ATP-binding</keyword>
<dbReference type="GO" id="GO:0009228">
    <property type="term" value="P:thiamine biosynthetic process"/>
    <property type="evidence" value="ECO:0007669"/>
    <property type="project" value="UniProtKB-KW"/>
</dbReference>
<keyword evidence="4 11" id="KW-0808">Transferase</keyword>
<dbReference type="InterPro" id="IPR029056">
    <property type="entry name" value="Ribokinase-like"/>
</dbReference>
<evidence type="ECO:0000256" key="11">
    <source>
        <dbReference type="HAMAP-Rule" id="MF_00228"/>
    </source>
</evidence>
<keyword evidence="13" id="KW-1185">Reference proteome</keyword>
<dbReference type="Pfam" id="PF02110">
    <property type="entry name" value="HK"/>
    <property type="match status" value="1"/>
</dbReference>
<comment type="cofactor">
    <cofactor evidence="2 11">
        <name>Mg(2+)</name>
        <dbReference type="ChEBI" id="CHEBI:18420"/>
    </cofactor>
</comment>
<feature type="binding site" evidence="11">
    <location>
        <position position="191"/>
    </location>
    <ligand>
        <name>substrate</name>
    </ligand>
</feature>
<evidence type="ECO:0000256" key="9">
    <source>
        <dbReference type="ARBA" id="ARBA00022842"/>
    </source>
</evidence>
<evidence type="ECO:0000313" key="13">
    <source>
        <dbReference type="Proteomes" id="UP000480185"/>
    </source>
</evidence>
<dbReference type="Gene3D" id="3.40.1190.20">
    <property type="match status" value="1"/>
</dbReference>
<dbReference type="HAMAP" id="MF_00228">
    <property type="entry name" value="Thz_kinase"/>
    <property type="match status" value="1"/>
</dbReference>
<evidence type="ECO:0000256" key="5">
    <source>
        <dbReference type="ARBA" id="ARBA00022723"/>
    </source>
</evidence>
<proteinExistence type="inferred from homology"/>
<evidence type="ECO:0000256" key="3">
    <source>
        <dbReference type="ARBA" id="ARBA00004868"/>
    </source>
</evidence>
<accession>A0A6G1X8D2</accession>
<feature type="binding site" evidence="11">
    <location>
        <position position="42"/>
    </location>
    <ligand>
        <name>substrate</name>
    </ligand>
</feature>
<evidence type="ECO:0000313" key="12">
    <source>
        <dbReference type="EMBL" id="MRG87166.1"/>
    </source>
</evidence>
<evidence type="ECO:0000256" key="7">
    <source>
        <dbReference type="ARBA" id="ARBA00022777"/>
    </source>
</evidence>
<dbReference type="NCBIfam" id="TIGR00694">
    <property type="entry name" value="thiM"/>
    <property type="match status" value="1"/>
</dbReference>
<evidence type="ECO:0000256" key="1">
    <source>
        <dbReference type="ARBA" id="ARBA00001771"/>
    </source>
</evidence>
<feature type="binding site" evidence="11">
    <location>
        <position position="118"/>
    </location>
    <ligand>
        <name>ATP</name>
        <dbReference type="ChEBI" id="CHEBI:30616"/>
    </ligand>
</feature>
<dbReference type="UniPathway" id="UPA00060">
    <property type="reaction ID" value="UER00139"/>
</dbReference>
<evidence type="ECO:0000256" key="10">
    <source>
        <dbReference type="ARBA" id="ARBA00022977"/>
    </source>
</evidence>
<comment type="pathway">
    <text evidence="3 11">Cofactor biosynthesis; thiamine diphosphate biosynthesis; 4-methyl-5-(2-phosphoethyl)-thiazole from 5-(2-hydroxyethyl)-4-methylthiazole: step 1/1.</text>
</comment>
<dbReference type="Proteomes" id="UP000480185">
    <property type="component" value="Unassembled WGS sequence"/>
</dbReference>
<feature type="binding site" evidence="11">
    <location>
        <position position="164"/>
    </location>
    <ligand>
        <name>ATP</name>
        <dbReference type="ChEBI" id="CHEBI:30616"/>
    </ligand>
</feature>
<dbReference type="NCBIfam" id="NF006830">
    <property type="entry name" value="PRK09355.1"/>
    <property type="match status" value="1"/>
</dbReference>
<evidence type="ECO:0000256" key="6">
    <source>
        <dbReference type="ARBA" id="ARBA00022741"/>
    </source>
</evidence>
<dbReference type="OrthoDB" id="9778146at2"/>